<accession>A0ABW4SY48</accession>
<proteinExistence type="predicted"/>
<evidence type="ECO:0000259" key="1">
    <source>
        <dbReference type="Pfam" id="PF08242"/>
    </source>
</evidence>
<organism evidence="2 3">
    <name type="scientific">Nonomuraea mangrovi</name>
    <dbReference type="NCBI Taxonomy" id="2316207"/>
    <lineage>
        <taxon>Bacteria</taxon>
        <taxon>Bacillati</taxon>
        <taxon>Actinomycetota</taxon>
        <taxon>Actinomycetes</taxon>
        <taxon>Streptosporangiales</taxon>
        <taxon>Streptosporangiaceae</taxon>
        <taxon>Nonomuraea</taxon>
    </lineage>
</organism>
<dbReference type="GO" id="GO:0032259">
    <property type="term" value="P:methylation"/>
    <property type="evidence" value="ECO:0007669"/>
    <property type="project" value="UniProtKB-KW"/>
</dbReference>
<dbReference type="InterPro" id="IPR013217">
    <property type="entry name" value="Methyltransf_12"/>
</dbReference>
<dbReference type="Proteomes" id="UP001597368">
    <property type="component" value="Unassembled WGS sequence"/>
</dbReference>
<dbReference type="GO" id="GO:0008168">
    <property type="term" value="F:methyltransferase activity"/>
    <property type="evidence" value="ECO:0007669"/>
    <property type="project" value="UniProtKB-KW"/>
</dbReference>
<dbReference type="Gene3D" id="3.40.50.150">
    <property type="entry name" value="Vaccinia Virus protein VP39"/>
    <property type="match status" value="1"/>
</dbReference>
<reference evidence="3" key="1">
    <citation type="journal article" date="2019" name="Int. J. Syst. Evol. Microbiol.">
        <title>The Global Catalogue of Microorganisms (GCM) 10K type strain sequencing project: providing services to taxonomists for standard genome sequencing and annotation.</title>
        <authorList>
            <consortium name="The Broad Institute Genomics Platform"/>
            <consortium name="The Broad Institute Genome Sequencing Center for Infectious Disease"/>
            <person name="Wu L."/>
            <person name="Ma J."/>
        </authorList>
    </citation>
    <scope>NUCLEOTIDE SEQUENCE [LARGE SCALE GENOMIC DNA]</scope>
    <source>
        <strain evidence="3">ICMP 6774ER</strain>
    </source>
</reference>
<dbReference type="CDD" id="cd02440">
    <property type="entry name" value="AdoMet_MTases"/>
    <property type="match status" value="1"/>
</dbReference>
<dbReference type="SUPFAM" id="SSF53335">
    <property type="entry name" value="S-adenosyl-L-methionine-dependent methyltransferases"/>
    <property type="match status" value="1"/>
</dbReference>
<sequence>MTDYLDVNRANWDERVAIHVGSAYYDVAGFKAGEQPLRPFELAEMGDVRGQRLVHLQCHFGLDTLAWARLGADVTGVDFSGKAVEAARAIAAECGIAARFVEADVYDAPSAAGDGFDIVYTGIGALVWLPDLDRWARVVDSLLKPGGFLYLAEFHPFGDILDLEDGSRVAYDYFDRAPQVEDFPHTYTGSEVLENTTSVQFAHGIGEVVTALAGVGLRVEFLHEHDFTLFRRFGSLEAHGPIYRFPEGRPAVPLLYSLRAAKR</sequence>
<keyword evidence="2" id="KW-0489">Methyltransferase</keyword>
<name>A0ABW4SY48_9ACTN</name>
<dbReference type="EC" id="2.1.1.-" evidence="2"/>
<keyword evidence="2" id="KW-0808">Transferase</keyword>
<dbReference type="InterPro" id="IPR029063">
    <property type="entry name" value="SAM-dependent_MTases_sf"/>
</dbReference>
<evidence type="ECO:0000313" key="2">
    <source>
        <dbReference type="EMBL" id="MFD1933775.1"/>
    </source>
</evidence>
<protein>
    <submittedName>
        <fullName evidence="2">Class I SAM-dependent methyltransferase</fullName>
        <ecNumber evidence="2">2.1.1.-</ecNumber>
    </submittedName>
</protein>
<dbReference type="RefSeq" id="WP_379573811.1">
    <property type="nucleotide sequence ID" value="NZ_JBHUFV010000033.1"/>
</dbReference>
<gene>
    <name evidence="2" type="ORF">ACFSKW_20135</name>
</gene>
<keyword evidence="3" id="KW-1185">Reference proteome</keyword>
<feature type="domain" description="Methyltransferase type 12" evidence="1">
    <location>
        <begin position="55"/>
        <end position="149"/>
    </location>
</feature>
<dbReference type="EMBL" id="JBHUFV010000033">
    <property type="protein sequence ID" value="MFD1933775.1"/>
    <property type="molecule type" value="Genomic_DNA"/>
</dbReference>
<comment type="caution">
    <text evidence="2">The sequence shown here is derived from an EMBL/GenBank/DDBJ whole genome shotgun (WGS) entry which is preliminary data.</text>
</comment>
<dbReference type="Pfam" id="PF08242">
    <property type="entry name" value="Methyltransf_12"/>
    <property type="match status" value="1"/>
</dbReference>
<evidence type="ECO:0000313" key="3">
    <source>
        <dbReference type="Proteomes" id="UP001597368"/>
    </source>
</evidence>